<comment type="caution">
    <text evidence="1">The sequence shown here is derived from an EMBL/GenBank/DDBJ whole genome shotgun (WGS) entry which is preliminary data.</text>
</comment>
<accession>A0AAW2VE95</accession>
<dbReference type="AlphaFoldDB" id="A0AAW2VE95"/>
<dbReference type="EMBL" id="JACGWN010000010">
    <property type="protein sequence ID" value="KAL0427537.1"/>
    <property type="molecule type" value="Genomic_DNA"/>
</dbReference>
<evidence type="ECO:0000313" key="1">
    <source>
        <dbReference type="EMBL" id="KAL0427537.1"/>
    </source>
</evidence>
<organism evidence="1">
    <name type="scientific">Sesamum latifolium</name>
    <dbReference type="NCBI Taxonomy" id="2727402"/>
    <lineage>
        <taxon>Eukaryota</taxon>
        <taxon>Viridiplantae</taxon>
        <taxon>Streptophyta</taxon>
        <taxon>Embryophyta</taxon>
        <taxon>Tracheophyta</taxon>
        <taxon>Spermatophyta</taxon>
        <taxon>Magnoliopsida</taxon>
        <taxon>eudicotyledons</taxon>
        <taxon>Gunneridae</taxon>
        <taxon>Pentapetalae</taxon>
        <taxon>asterids</taxon>
        <taxon>lamiids</taxon>
        <taxon>Lamiales</taxon>
        <taxon>Pedaliaceae</taxon>
        <taxon>Sesamum</taxon>
    </lineage>
</organism>
<dbReference type="Gene3D" id="3.30.420.10">
    <property type="entry name" value="Ribonuclease H-like superfamily/Ribonuclease H"/>
    <property type="match status" value="1"/>
</dbReference>
<dbReference type="PANTHER" id="PTHR48475">
    <property type="entry name" value="RIBONUCLEASE H"/>
    <property type="match status" value="1"/>
</dbReference>
<reference evidence="1" key="2">
    <citation type="journal article" date="2024" name="Plant">
        <title>Genomic evolution and insights into agronomic trait innovations of Sesamum species.</title>
        <authorList>
            <person name="Miao H."/>
            <person name="Wang L."/>
            <person name="Qu L."/>
            <person name="Liu H."/>
            <person name="Sun Y."/>
            <person name="Le M."/>
            <person name="Wang Q."/>
            <person name="Wei S."/>
            <person name="Zheng Y."/>
            <person name="Lin W."/>
            <person name="Duan Y."/>
            <person name="Cao H."/>
            <person name="Xiong S."/>
            <person name="Wang X."/>
            <person name="Wei L."/>
            <person name="Li C."/>
            <person name="Ma Q."/>
            <person name="Ju M."/>
            <person name="Zhao R."/>
            <person name="Li G."/>
            <person name="Mu C."/>
            <person name="Tian Q."/>
            <person name="Mei H."/>
            <person name="Zhang T."/>
            <person name="Gao T."/>
            <person name="Zhang H."/>
        </authorList>
    </citation>
    <scope>NUCLEOTIDE SEQUENCE</scope>
    <source>
        <strain evidence="1">KEN1</strain>
    </source>
</reference>
<reference evidence="1" key="1">
    <citation type="submission" date="2020-06" db="EMBL/GenBank/DDBJ databases">
        <authorList>
            <person name="Li T."/>
            <person name="Hu X."/>
            <person name="Zhang T."/>
            <person name="Song X."/>
            <person name="Zhang H."/>
            <person name="Dai N."/>
            <person name="Sheng W."/>
            <person name="Hou X."/>
            <person name="Wei L."/>
        </authorList>
    </citation>
    <scope>NUCLEOTIDE SEQUENCE</scope>
    <source>
        <strain evidence="1">KEN1</strain>
        <tissue evidence="1">Leaf</tissue>
    </source>
</reference>
<gene>
    <name evidence="1" type="ORF">Slati_2928500</name>
</gene>
<dbReference type="InterPro" id="IPR036397">
    <property type="entry name" value="RNaseH_sf"/>
</dbReference>
<proteinExistence type="predicted"/>
<protein>
    <submittedName>
        <fullName evidence="1">Uncharacterized protein</fullName>
    </submittedName>
</protein>
<dbReference type="GO" id="GO:0003676">
    <property type="term" value="F:nucleic acid binding"/>
    <property type="evidence" value="ECO:0007669"/>
    <property type="project" value="InterPro"/>
</dbReference>
<dbReference type="PANTHER" id="PTHR48475:SF2">
    <property type="entry name" value="RIBONUCLEASE H"/>
    <property type="match status" value="1"/>
</dbReference>
<name>A0AAW2VE95_9LAMI</name>
<sequence>MQACRKWVDALPGVLWSYSTTPCFTTGETPFNLAFGADAVILAEAGLITFRIQHYEQENNNNLLRANLDLIYEVREDARSRFERYKQRIVSAYNRRVRRREFQVEDLVLWQAGALAPIGKLASNWEGPYEITRIIKFGAYELEDIDGRRLSRPWNASNLMKFYS</sequence>